<dbReference type="OrthoDB" id="2144452at2759"/>
<dbReference type="Proteomes" id="UP000193719">
    <property type="component" value="Unassembled WGS sequence"/>
</dbReference>
<keyword evidence="1" id="KW-0812">Transmembrane</keyword>
<sequence length="282" mass="32675">MENLEKYYNTIIDEITNKAVEVFNNSYNLDIKKESIIENLESEISNQPPIKEMNKLSINDTCIAIKRNKTTCKNKCTPGHVYCGTHLRSEGKLPLPEHIKMVANKYKYEIIANTVLLGNEWISQNKLPLDYNINTKWPLKIESTSNSVNSYILFFTEFSGYFGAGVFVIHYISSDKKESYYMATHYVEVNKYGEDLQSNMYAKVSLKSIDSLKDKPIYKKIISFLGEYGIPYDINDINKRISDITENNPVVMYNNIINVINSHYNIMYFSYDAYINSNINKE</sequence>
<name>A0A1Y1UV07_9FUNG</name>
<proteinExistence type="predicted"/>
<evidence type="ECO:0000256" key="1">
    <source>
        <dbReference type="SAM" id="Phobius"/>
    </source>
</evidence>
<evidence type="ECO:0000313" key="3">
    <source>
        <dbReference type="Proteomes" id="UP000193719"/>
    </source>
</evidence>
<keyword evidence="1" id="KW-0472">Membrane</keyword>
<reference evidence="2 3" key="1">
    <citation type="submission" date="2016-08" db="EMBL/GenBank/DDBJ databases">
        <title>Genomes of anaerobic fungi encode conserved fungal cellulosomes for biomass hydrolysis.</title>
        <authorList>
            <consortium name="DOE Joint Genome Institute"/>
            <person name="Haitjema C.H."/>
            <person name="Gilmore S.P."/>
            <person name="Henske J.K."/>
            <person name="Solomon K.V."/>
            <person name="De Groot R."/>
            <person name="Kuo A."/>
            <person name="Mondo S.J."/>
            <person name="Salamov A.A."/>
            <person name="Labutti K."/>
            <person name="Zhao Z."/>
            <person name="Chiniquy J."/>
            <person name="Barry K."/>
            <person name="Brewer H.M."/>
            <person name="Purvine S.O."/>
            <person name="Wright A.T."/>
            <person name="Boxma B."/>
            <person name="Van Alen T."/>
            <person name="Hackstein J.H."/>
            <person name="Baker S.E."/>
            <person name="Grigoriev I.V."/>
            <person name="O'Malley M.A."/>
        </authorList>
    </citation>
    <scope>NUCLEOTIDE SEQUENCE [LARGE SCALE GENOMIC DNA]</scope>
    <source>
        <strain evidence="3">finn</strain>
    </source>
</reference>
<gene>
    <name evidence="2" type="ORF">BCR36DRAFT_466540</name>
</gene>
<accession>A0A1Y1UV07</accession>
<reference evidence="2 3" key="2">
    <citation type="submission" date="2016-08" db="EMBL/GenBank/DDBJ databases">
        <title>Pervasive Adenine N6-methylation of Active Genes in Fungi.</title>
        <authorList>
            <consortium name="DOE Joint Genome Institute"/>
            <person name="Mondo S.J."/>
            <person name="Dannebaum R.O."/>
            <person name="Kuo R.C."/>
            <person name="Labutti K."/>
            <person name="Haridas S."/>
            <person name="Kuo A."/>
            <person name="Salamov A."/>
            <person name="Ahrendt S.R."/>
            <person name="Lipzen A."/>
            <person name="Sullivan W."/>
            <person name="Andreopoulos W.B."/>
            <person name="Clum A."/>
            <person name="Lindquist E."/>
            <person name="Daum C."/>
            <person name="Ramamoorthy G.K."/>
            <person name="Gryganskyi A."/>
            <person name="Culley D."/>
            <person name="Magnuson J.K."/>
            <person name="James T.Y."/>
            <person name="O'Malley M.A."/>
            <person name="Stajich J.E."/>
            <person name="Spatafora J.W."/>
            <person name="Visel A."/>
            <person name="Grigoriev I.V."/>
        </authorList>
    </citation>
    <scope>NUCLEOTIDE SEQUENCE [LARGE SCALE GENOMIC DNA]</scope>
    <source>
        <strain evidence="3">finn</strain>
    </source>
</reference>
<keyword evidence="1" id="KW-1133">Transmembrane helix</keyword>
<feature type="transmembrane region" description="Helical" evidence="1">
    <location>
        <begin position="151"/>
        <end position="172"/>
    </location>
</feature>
<comment type="caution">
    <text evidence="2">The sequence shown here is derived from an EMBL/GenBank/DDBJ whole genome shotgun (WGS) entry which is preliminary data.</text>
</comment>
<dbReference type="AlphaFoldDB" id="A0A1Y1UV07"/>
<organism evidence="2 3">
    <name type="scientific">Piromyces finnis</name>
    <dbReference type="NCBI Taxonomy" id="1754191"/>
    <lineage>
        <taxon>Eukaryota</taxon>
        <taxon>Fungi</taxon>
        <taxon>Fungi incertae sedis</taxon>
        <taxon>Chytridiomycota</taxon>
        <taxon>Chytridiomycota incertae sedis</taxon>
        <taxon>Neocallimastigomycetes</taxon>
        <taxon>Neocallimastigales</taxon>
        <taxon>Neocallimastigaceae</taxon>
        <taxon>Piromyces</taxon>
    </lineage>
</organism>
<dbReference type="EMBL" id="MCFH01000077">
    <property type="protein sequence ID" value="ORX41857.1"/>
    <property type="molecule type" value="Genomic_DNA"/>
</dbReference>
<evidence type="ECO:0000313" key="2">
    <source>
        <dbReference type="EMBL" id="ORX41857.1"/>
    </source>
</evidence>
<keyword evidence="3" id="KW-1185">Reference proteome</keyword>
<protein>
    <submittedName>
        <fullName evidence="2">Uncharacterized protein</fullName>
    </submittedName>
</protein>